<dbReference type="GeneID" id="81391876"/>
<dbReference type="OrthoDB" id="10261951at2759"/>
<proteinExistence type="predicted"/>
<keyword evidence="3" id="KW-1185">Reference proteome</keyword>
<name>A0A9W9FR50_9EURO</name>
<gene>
    <name evidence="2" type="ORF">NUU61_002126</name>
</gene>
<dbReference type="EMBL" id="JAPMSZ010000004">
    <property type="protein sequence ID" value="KAJ5104779.1"/>
    <property type="molecule type" value="Genomic_DNA"/>
</dbReference>
<dbReference type="Proteomes" id="UP001141434">
    <property type="component" value="Unassembled WGS sequence"/>
</dbReference>
<feature type="region of interest" description="Disordered" evidence="1">
    <location>
        <begin position="115"/>
        <end position="196"/>
    </location>
</feature>
<evidence type="ECO:0000313" key="2">
    <source>
        <dbReference type="EMBL" id="KAJ5104779.1"/>
    </source>
</evidence>
<reference evidence="2" key="1">
    <citation type="submission" date="2022-11" db="EMBL/GenBank/DDBJ databases">
        <authorList>
            <person name="Petersen C."/>
        </authorList>
    </citation>
    <scope>NUCLEOTIDE SEQUENCE</scope>
    <source>
        <strain evidence="2">IBT 34128</strain>
    </source>
</reference>
<feature type="compositionally biased region" description="Basic and acidic residues" evidence="1">
    <location>
        <begin position="160"/>
        <end position="169"/>
    </location>
</feature>
<accession>A0A9W9FR50</accession>
<dbReference type="RefSeq" id="XP_056513775.1">
    <property type="nucleotide sequence ID" value="XM_056652708.1"/>
</dbReference>
<organism evidence="2 3">
    <name type="scientific">Penicillium alfredii</name>
    <dbReference type="NCBI Taxonomy" id="1506179"/>
    <lineage>
        <taxon>Eukaryota</taxon>
        <taxon>Fungi</taxon>
        <taxon>Dikarya</taxon>
        <taxon>Ascomycota</taxon>
        <taxon>Pezizomycotina</taxon>
        <taxon>Eurotiomycetes</taxon>
        <taxon>Eurotiomycetidae</taxon>
        <taxon>Eurotiales</taxon>
        <taxon>Aspergillaceae</taxon>
        <taxon>Penicillium</taxon>
    </lineage>
</organism>
<reference evidence="2" key="2">
    <citation type="journal article" date="2023" name="IMA Fungus">
        <title>Comparative genomic study of the Penicillium genus elucidates a diverse pangenome and 15 lateral gene transfer events.</title>
        <authorList>
            <person name="Petersen C."/>
            <person name="Sorensen T."/>
            <person name="Nielsen M.R."/>
            <person name="Sondergaard T.E."/>
            <person name="Sorensen J.L."/>
            <person name="Fitzpatrick D.A."/>
            <person name="Frisvad J.C."/>
            <person name="Nielsen K.L."/>
        </authorList>
    </citation>
    <scope>NUCLEOTIDE SEQUENCE</scope>
    <source>
        <strain evidence="2">IBT 34128</strain>
    </source>
</reference>
<sequence length="361" mass="39533">MDANLLPDFQLLSYSSQSDHPPPSIDPVTLNISSSWTYCGPLLSLDPCSLPASFNTWAHATVKGSVLAPLCAFLGFVHEFLAANGLSHYWLTIRASQGSHEFDVPRWHTDDLFFSPPPSSSSSSSSQPTRRRRTSRLASFSLPPQLSRWGLHSRSQHQQKYQEHNEYHHPRPRQKQQQQQSEIENPSILPDDPQFLSTTPAQIIAPSTNPPNWKLATTLLGPGTLFMAPGTGPLARNAQRTAKDAARAANPGHVCLSVCCVGCATAAESVRARLAAELGQQSIVQAQPGQCVFFRVGEDEGAVHSEPRSHGDRIFVNVVPGHEGDLRAQMARWGMEFPRAWCVDLPMQLDGGVHLRDVGGS</sequence>
<evidence type="ECO:0000313" key="3">
    <source>
        <dbReference type="Proteomes" id="UP001141434"/>
    </source>
</evidence>
<protein>
    <submittedName>
        <fullName evidence="2">Uncharacterized protein</fullName>
    </submittedName>
</protein>
<dbReference type="AlphaFoldDB" id="A0A9W9FR50"/>
<evidence type="ECO:0000256" key="1">
    <source>
        <dbReference type="SAM" id="MobiDB-lite"/>
    </source>
</evidence>
<comment type="caution">
    <text evidence="2">The sequence shown here is derived from an EMBL/GenBank/DDBJ whole genome shotgun (WGS) entry which is preliminary data.</text>
</comment>